<dbReference type="Gramene" id="Jr14_20690_p1">
    <property type="protein sequence ID" value="cds.Jr14_20690_p1"/>
    <property type="gene ID" value="Jr14_20690"/>
</dbReference>
<dbReference type="PANTHER" id="PTHR31286:SF62">
    <property type="entry name" value="ZINC FINGER, CCHC-TYPE-LIKE PROTEIN"/>
    <property type="match status" value="1"/>
</dbReference>
<dbReference type="KEGG" id="jre:108998893"/>
<dbReference type="PANTHER" id="PTHR31286">
    <property type="entry name" value="GLYCINE-RICH CELL WALL STRUCTURAL PROTEIN 1.8-LIKE"/>
    <property type="match status" value="1"/>
</dbReference>
<dbReference type="RefSeq" id="XP_018831185.2">
    <property type="nucleotide sequence ID" value="XM_018975640.2"/>
</dbReference>
<protein>
    <submittedName>
        <fullName evidence="4">Uncharacterized protein LOC108998893</fullName>
    </submittedName>
</protein>
<keyword evidence="3" id="KW-1185">Reference proteome</keyword>
<evidence type="ECO:0000313" key="3">
    <source>
        <dbReference type="Proteomes" id="UP000235220"/>
    </source>
</evidence>
<dbReference type="InterPro" id="IPR025836">
    <property type="entry name" value="Zn_knuckle_CX2CX4HX4C"/>
</dbReference>
<name>A0A2I4FHQ1_JUGRE</name>
<feature type="domain" description="DUF4283" evidence="1">
    <location>
        <begin position="38"/>
        <end position="110"/>
    </location>
</feature>
<organism evidence="3 4">
    <name type="scientific">Juglans regia</name>
    <name type="common">English walnut</name>
    <dbReference type="NCBI Taxonomy" id="51240"/>
    <lineage>
        <taxon>Eukaryota</taxon>
        <taxon>Viridiplantae</taxon>
        <taxon>Streptophyta</taxon>
        <taxon>Embryophyta</taxon>
        <taxon>Tracheophyta</taxon>
        <taxon>Spermatophyta</taxon>
        <taxon>Magnoliopsida</taxon>
        <taxon>eudicotyledons</taxon>
        <taxon>Gunneridae</taxon>
        <taxon>Pentapetalae</taxon>
        <taxon>rosids</taxon>
        <taxon>fabids</taxon>
        <taxon>Fagales</taxon>
        <taxon>Juglandaceae</taxon>
        <taxon>Juglans</taxon>
    </lineage>
</organism>
<evidence type="ECO:0000259" key="2">
    <source>
        <dbReference type="Pfam" id="PF14392"/>
    </source>
</evidence>
<dbReference type="AlphaFoldDB" id="A0A2I4FHQ1"/>
<dbReference type="Pfam" id="PF14392">
    <property type="entry name" value="zf-CCHC_4"/>
    <property type="match status" value="1"/>
</dbReference>
<dbReference type="Proteomes" id="UP000235220">
    <property type="component" value="Chromosome 14"/>
</dbReference>
<sequence length="353" mass="41408">MEAEELASRWERLHLSKEESACFHVQQKSLHDDIRSGKYCIVGKALTEKGVNSEGFRITMSQIWRLDGWVTFKELGDQCFLIEFQKIEDKEKVLSGRPWFFDRHLLTMMEVDEKESIDGLKFCFEPFWIQLHNLPLSVMTEDFGEQFAEAIGPVIRVEAEADGRAWGRCLRVRVAVDLNRPLLRGKWLRLDDKQHWISFKYERLQNFCFQCGILSHKGKGCSNARNTQQGETVPPAQFGPWLRGQPRNTNIFDRRRYGGSKGGNNQQTGQEGERVLLSKICLCLVHQKPLWKRWQVKRRRCQQERRKKGLRQPPISHLQTEKEEKVLLRIHASGFWLETRVRHRFLTWGGLCS</sequence>
<dbReference type="InterPro" id="IPR040256">
    <property type="entry name" value="At4g02000-like"/>
</dbReference>
<reference evidence="4" key="1">
    <citation type="submission" date="2025-08" db="UniProtKB">
        <authorList>
            <consortium name="RefSeq"/>
        </authorList>
    </citation>
    <scope>IDENTIFICATION</scope>
    <source>
        <tissue evidence="4">Leaves</tissue>
    </source>
</reference>
<dbReference type="InterPro" id="IPR025558">
    <property type="entry name" value="DUF4283"/>
</dbReference>
<dbReference type="OrthoDB" id="1707487at2759"/>
<proteinExistence type="predicted"/>
<dbReference type="GeneID" id="108998893"/>
<accession>A0A2I4FHQ1</accession>
<evidence type="ECO:0000259" key="1">
    <source>
        <dbReference type="Pfam" id="PF14111"/>
    </source>
</evidence>
<feature type="domain" description="Zinc knuckle CX2CX4HX4C" evidence="2">
    <location>
        <begin position="193"/>
        <end position="222"/>
    </location>
</feature>
<gene>
    <name evidence="4" type="primary">LOC108998893</name>
</gene>
<evidence type="ECO:0000313" key="4">
    <source>
        <dbReference type="RefSeq" id="XP_018831185.2"/>
    </source>
</evidence>
<dbReference type="Pfam" id="PF14111">
    <property type="entry name" value="DUF4283"/>
    <property type="match status" value="1"/>
</dbReference>